<evidence type="ECO:0000259" key="1">
    <source>
        <dbReference type="PROSITE" id="PS51841"/>
    </source>
</evidence>
<proteinExistence type="predicted"/>
<dbReference type="InterPro" id="IPR008979">
    <property type="entry name" value="Galactose-bd-like_sf"/>
</dbReference>
<dbReference type="Gene3D" id="2.60.40.1260">
    <property type="entry name" value="Lamin Tail domain"/>
    <property type="match status" value="1"/>
</dbReference>
<reference evidence="2" key="1">
    <citation type="journal article" date="2015" name="Nature">
        <title>Complex archaea that bridge the gap between prokaryotes and eukaryotes.</title>
        <authorList>
            <person name="Spang A."/>
            <person name="Saw J.H."/>
            <person name="Jorgensen S.L."/>
            <person name="Zaremba-Niedzwiedzka K."/>
            <person name="Martijn J."/>
            <person name="Lind A.E."/>
            <person name="van Eijk R."/>
            <person name="Schleper C."/>
            <person name="Guy L."/>
            <person name="Ettema T.J."/>
        </authorList>
    </citation>
    <scope>NUCLEOTIDE SEQUENCE</scope>
</reference>
<feature type="domain" description="LTD" evidence="1">
    <location>
        <begin position="199"/>
        <end position="346"/>
    </location>
</feature>
<dbReference type="Pfam" id="PF00932">
    <property type="entry name" value="LTD"/>
    <property type="match status" value="1"/>
</dbReference>
<dbReference type="AlphaFoldDB" id="A0A0F9VJ61"/>
<accession>A0A0F9VJ61</accession>
<organism evidence="2">
    <name type="scientific">marine sediment metagenome</name>
    <dbReference type="NCBI Taxonomy" id="412755"/>
    <lineage>
        <taxon>unclassified sequences</taxon>
        <taxon>metagenomes</taxon>
        <taxon>ecological metagenomes</taxon>
    </lineage>
</organism>
<gene>
    <name evidence="2" type="ORF">LCGC14_0398820</name>
</gene>
<dbReference type="SUPFAM" id="SSF49785">
    <property type="entry name" value="Galactose-binding domain-like"/>
    <property type="match status" value="1"/>
</dbReference>
<evidence type="ECO:0000313" key="2">
    <source>
        <dbReference type="EMBL" id="KKN73566.1"/>
    </source>
</evidence>
<dbReference type="EMBL" id="LAZR01000341">
    <property type="protein sequence ID" value="KKN73566.1"/>
    <property type="molecule type" value="Genomic_DNA"/>
</dbReference>
<sequence length="366" mass="40322">MGLFVKGVRKMKKLIFLISLLLIAYSSYGAIVPVENDSFETATNPPLDSSFDSWYEEGTPSGITSSTTQKHSGGRSCRFTNPTTSYSARGVKSFQINVTGGEIYKVGVWGYLKDENALAYDPNISWLWVSIEWFNSEGNPSTPSQNPSSGTAFSSFAIWTEFSTSNITAPSDAVYATVYIRCKETSNANNDIFVDAVFLEDSQQPTQPGDVVINEIAWMGTTTSATDEWIELYNTTDEEINLTGWTLNATDGMPEINLIGIIVANGYFLLERPDDDTLPTIPADQIYTGALGNEGENLELRDTSSTLIDSVDHFPEGWGAGDNETKQTMERIDSSWKNSIEVGGTPRQQNGSVTTIITITNWREIY</sequence>
<comment type="caution">
    <text evidence="2">The sequence shown here is derived from an EMBL/GenBank/DDBJ whole genome shotgun (WGS) entry which is preliminary data.</text>
</comment>
<name>A0A0F9VJ61_9ZZZZ</name>
<dbReference type="SUPFAM" id="SSF74853">
    <property type="entry name" value="Lamin A/C globular tail domain"/>
    <property type="match status" value="1"/>
</dbReference>
<dbReference type="PROSITE" id="PS51841">
    <property type="entry name" value="LTD"/>
    <property type="match status" value="1"/>
</dbReference>
<dbReference type="Gene3D" id="2.60.120.260">
    <property type="entry name" value="Galactose-binding domain-like"/>
    <property type="match status" value="1"/>
</dbReference>
<dbReference type="InterPro" id="IPR001322">
    <property type="entry name" value="Lamin_tail_dom"/>
</dbReference>
<protein>
    <recommendedName>
        <fullName evidence="1">LTD domain-containing protein</fullName>
    </recommendedName>
</protein>
<dbReference type="InterPro" id="IPR036415">
    <property type="entry name" value="Lamin_tail_dom_sf"/>
</dbReference>